<evidence type="ECO:0000256" key="1">
    <source>
        <dbReference type="ARBA" id="ARBA00004651"/>
    </source>
</evidence>
<feature type="transmembrane region" description="Helical" evidence="7">
    <location>
        <begin position="281"/>
        <end position="301"/>
    </location>
</feature>
<dbReference type="PANTHER" id="PTHR43744">
    <property type="entry name" value="ABC TRANSPORTER PERMEASE PROTEIN MG189-RELATED-RELATED"/>
    <property type="match status" value="1"/>
</dbReference>
<feature type="transmembrane region" description="Helical" evidence="7">
    <location>
        <begin position="313"/>
        <end position="335"/>
    </location>
</feature>
<dbReference type="EMBL" id="QRDZ01000005">
    <property type="protein sequence ID" value="RED85100.1"/>
    <property type="molecule type" value="Genomic_DNA"/>
</dbReference>
<dbReference type="PANTHER" id="PTHR43744:SF12">
    <property type="entry name" value="ABC TRANSPORTER PERMEASE PROTEIN MG189-RELATED"/>
    <property type="match status" value="1"/>
</dbReference>
<dbReference type="GO" id="GO:0055085">
    <property type="term" value="P:transmembrane transport"/>
    <property type="evidence" value="ECO:0007669"/>
    <property type="project" value="InterPro"/>
</dbReference>
<evidence type="ECO:0000259" key="8">
    <source>
        <dbReference type="PROSITE" id="PS50928"/>
    </source>
</evidence>
<keyword evidence="3" id="KW-1003">Cell membrane</keyword>
<feature type="transmembrane region" description="Helical" evidence="7">
    <location>
        <begin position="243"/>
        <end position="269"/>
    </location>
</feature>
<dbReference type="InterPro" id="IPR000515">
    <property type="entry name" value="MetI-like"/>
</dbReference>
<comment type="subcellular location">
    <subcellularLocation>
        <location evidence="1 7">Cell membrane</location>
        <topology evidence="1 7">Multi-pass membrane protein</topology>
    </subcellularLocation>
</comment>
<comment type="caution">
    <text evidence="9">The sequence shown here is derived from an EMBL/GenBank/DDBJ whole genome shotgun (WGS) entry which is preliminary data.</text>
</comment>
<dbReference type="RefSeq" id="WP_116060111.1">
    <property type="nucleotide sequence ID" value="NZ_QRDZ01000005.1"/>
</dbReference>
<dbReference type="PROSITE" id="PS50928">
    <property type="entry name" value="ABC_TM1"/>
    <property type="match status" value="1"/>
</dbReference>
<evidence type="ECO:0000256" key="4">
    <source>
        <dbReference type="ARBA" id="ARBA00022692"/>
    </source>
</evidence>
<keyword evidence="4 7" id="KW-0812">Transmembrane</keyword>
<dbReference type="OrthoDB" id="2527574at2"/>
<feature type="transmembrane region" description="Helical" evidence="7">
    <location>
        <begin position="356"/>
        <end position="378"/>
    </location>
</feature>
<evidence type="ECO:0000256" key="7">
    <source>
        <dbReference type="RuleBase" id="RU363032"/>
    </source>
</evidence>
<organism evidence="9 10">
    <name type="scientific">Cohnella phaseoli</name>
    <dbReference type="NCBI Taxonomy" id="456490"/>
    <lineage>
        <taxon>Bacteria</taxon>
        <taxon>Bacillati</taxon>
        <taxon>Bacillota</taxon>
        <taxon>Bacilli</taxon>
        <taxon>Bacillales</taxon>
        <taxon>Paenibacillaceae</taxon>
        <taxon>Cohnella</taxon>
    </lineage>
</organism>
<feature type="transmembrane region" description="Helical" evidence="7">
    <location>
        <begin position="21"/>
        <end position="40"/>
    </location>
</feature>
<protein>
    <submittedName>
        <fullName evidence="9">ABC-type glycerol-3-phosphate transport system permease component</fullName>
    </submittedName>
</protein>
<keyword evidence="5 7" id="KW-1133">Transmembrane helix</keyword>
<dbReference type="SUPFAM" id="SSF161098">
    <property type="entry name" value="MetI-like"/>
    <property type="match status" value="1"/>
</dbReference>
<keyword evidence="10" id="KW-1185">Reference proteome</keyword>
<dbReference type="Gene3D" id="1.10.3720.10">
    <property type="entry name" value="MetI-like"/>
    <property type="match status" value="1"/>
</dbReference>
<feature type="transmembrane region" description="Helical" evidence="7">
    <location>
        <begin position="416"/>
        <end position="434"/>
    </location>
</feature>
<proteinExistence type="inferred from homology"/>
<dbReference type="Pfam" id="PF00528">
    <property type="entry name" value="BPD_transp_1"/>
    <property type="match status" value="1"/>
</dbReference>
<gene>
    <name evidence="9" type="ORF">DFP98_105105</name>
</gene>
<feature type="domain" description="ABC transmembrane type-1" evidence="8">
    <location>
        <begin position="244"/>
        <end position="435"/>
    </location>
</feature>
<evidence type="ECO:0000313" key="10">
    <source>
        <dbReference type="Proteomes" id="UP000256977"/>
    </source>
</evidence>
<evidence type="ECO:0000256" key="3">
    <source>
        <dbReference type="ARBA" id="ARBA00022475"/>
    </source>
</evidence>
<accession>A0A3D9KGU4</accession>
<evidence type="ECO:0000313" key="9">
    <source>
        <dbReference type="EMBL" id="RED85100.1"/>
    </source>
</evidence>
<name>A0A3D9KGU4_9BACL</name>
<evidence type="ECO:0000256" key="5">
    <source>
        <dbReference type="ARBA" id="ARBA00022989"/>
    </source>
</evidence>
<keyword evidence="6 7" id="KW-0472">Membrane</keyword>
<dbReference type="InterPro" id="IPR035906">
    <property type="entry name" value="MetI-like_sf"/>
</dbReference>
<dbReference type="GO" id="GO:0005886">
    <property type="term" value="C:plasma membrane"/>
    <property type="evidence" value="ECO:0007669"/>
    <property type="project" value="UniProtKB-SubCell"/>
</dbReference>
<keyword evidence="2 7" id="KW-0813">Transport</keyword>
<dbReference type="Proteomes" id="UP000256977">
    <property type="component" value="Unassembled WGS sequence"/>
</dbReference>
<reference evidence="9 10" key="1">
    <citation type="submission" date="2018-07" db="EMBL/GenBank/DDBJ databases">
        <title>Genomic Encyclopedia of Type Strains, Phase III (KMG-III): the genomes of soil and plant-associated and newly described type strains.</title>
        <authorList>
            <person name="Whitman W."/>
        </authorList>
    </citation>
    <scope>NUCLEOTIDE SEQUENCE [LARGE SCALE GENOMIC DNA]</scope>
    <source>
        <strain evidence="9 10">CECT 7287</strain>
    </source>
</reference>
<sequence length="450" mass="51123">MFRKSGRLKLSASDRTLKITAYIFTALFALLLMYPFFYTVSNSAKDNVKIYDVPPKVMPEAARSLSIVLDYSGLGTVGEEQLLDKMKRDNILAMFSTLSEYPRDSLFEIKTYGVRDGKTVFYSRAHKMKLELQRDFGVYQGSAVKKEVLLYGDRYVKANEAIGYEFDPAGLSRNPDLPKSGSKYDSRLLSMFADTYKTEGAYVGSDVTTKNALLLESYRYYFQLPSYVYANNHIIARYSFMAFWFNTLLVIGWAILTQAVLCSLTAFVISRLIGRKAGNAVLLYFLGAMRIPFASIMLPQLVMYKEMGFYNNYAALLLPFLYPFGFFVYLFKGFFDRIPGDYFEAARMDGASNLYLYAKICMPLSKPILSLIVLQTFIGNWNDFFWAWMVTEKQNLWTLNVALYNLSSNGSTKQNFIMGLSVIMIIPVILLTAFSSKQLKQSFAASGVKG</sequence>
<dbReference type="AlphaFoldDB" id="A0A3D9KGU4"/>
<dbReference type="CDD" id="cd06261">
    <property type="entry name" value="TM_PBP2"/>
    <property type="match status" value="1"/>
</dbReference>
<evidence type="ECO:0000256" key="2">
    <source>
        <dbReference type="ARBA" id="ARBA00022448"/>
    </source>
</evidence>
<evidence type="ECO:0000256" key="6">
    <source>
        <dbReference type="ARBA" id="ARBA00023136"/>
    </source>
</evidence>
<comment type="similarity">
    <text evidence="7">Belongs to the binding-protein-dependent transport system permease family.</text>
</comment>